<dbReference type="Proteomes" id="UP000436655">
    <property type="component" value="Unassembled WGS sequence"/>
</dbReference>
<feature type="domain" description="HTH cro/C1-type" evidence="1">
    <location>
        <begin position="8"/>
        <end position="62"/>
    </location>
</feature>
<evidence type="ECO:0000259" key="1">
    <source>
        <dbReference type="PROSITE" id="PS50943"/>
    </source>
</evidence>
<dbReference type="SMART" id="SM00530">
    <property type="entry name" value="HTH_XRE"/>
    <property type="match status" value="1"/>
</dbReference>
<dbReference type="EMBL" id="VDFN01000001">
    <property type="protein sequence ID" value="MQS44281.1"/>
    <property type="molecule type" value="Genomic_DNA"/>
</dbReference>
<proteinExistence type="predicted"/>
<dbReference type="InterPro" id="IPR010982">
    <property type="entry name" value="Lambda_DNA-bd_dom_sf"/>
</dbReference>
<reference evidence="4 5" key="1">
    <citation type="journal article" date="2019" name="Syst. Appl. Microbiol.">
        <title>Polyphasic characterization of two novel Lactobacillus spp. isolated from blown salami packages: Description of Lactobacillus halodurans sp. nov. and Lactobacillus salsicarnum sp. nov.</title>
        <authorList>
            <person name="Schuster J.A."/>
            <person name="Klingl A."/>
            <person name="Vogel R.F."/>
            <person name="Ehrmann M.A."/>
        </authorList>
    </citation>
    <scope>NUCLEOTIDE SEQUENCE [LARGE SCALE GENOMIC DNA]</scope>
    <source>
        <strain evidence="2 5">TMW 1.2098</strain>
        <strain evidence="3 4">TMW 1.2118</strain>
    </source>
</reference>
<dbReference type="RefSeq" id="WP_153381666.1">
    <property type="nucleotide sequence ID" value="NZ_VDFM01000001.1"/>
</dbReference>
<accession>A0A5P0ZEZ1</accession>
<keyword evidence="5" id="KW-1185">Reference proteome</keyword>
<dbReference type="EMBL" id="VDFM01000001">
    <property type="protein sequence ID" value="MQS51616.1"/>
    <property type="molecule type" value="Genomic_DNA"/>
</dbReference>
<protein>
    <submittedName>
        <fullName evidence="3">Helix-turn-helix transcriptional regulator</fullName>
    </submittedName>
</protein>
<gene>
    <name evidence="3" type="ORF">FHL02_01135</name>
    <name evidence="2" type="ORF">FHL03_02135</name>
</gene>
<dbReference type="SUPFAM" id="SSF47413">
    <property type="entry name" value="lambda repressor-like DNA-binding domains"/>
    <property type="match status" value="1"/>
</dbReference>
<dbReference type="OrthoDB" id="72638at2"/>
<dbReference type="Gene3D" id="1.10.260.40">
    <property type="entry name" value="lambda repressor-like DNA-binding domains"/>
    <property type="match status" value="1"/>
</dbReference>
<sequence>MTELGERIRSMRMLRKLKVSDVSSSVNESVMSVSLYERGKRTPEPNVLKDIARTLNTTTGFLLGSVDAKRTCSFPTAYKGGEETTHTIEKEMLDLTEEDKKQVLDFIGYIKSR</sequence>
<evidence type="ECO:0000313" key="4">
    <source>
        <dbReference type="Proteomes" id="UP000380386"/>
    </source>
</evidence>
<comment type="caution">
    <text evidence="3">The sequence shown here is derived from an EMBL/GenBank/DDBJ whole genome shotgun (WGS) entry which is preliminary data.</text>
</comment>
<organism evidence="3 4">
    <name type="scientific">Companilactobacillus mishanensis</name>
    <dbReference type="NCBI Taxonomy" id="2486008"/>
    <lineage>
        <taxon>Bacteria</taxon>
        <taxon>Bacillati</taxon>
        <taxon>Bacillota</taxon>
        <taxon>Bacilli</taxon>
        <taxon>Lactobacillales</taxon>
        <taxon>Lactobacillaceae</taxon>
        <taxon>Companilactobacillus</taxon>
    </lineage>
</organism>
<evidence type="ECO:0000313" key="5">
    <source>
        <dbReference type="Proteomes" id="UP000436655"/>
    </source>
</evidence>
<reference evidence="2" key="2">
    <citation type="submission" date="2019-05" db="EMBL/GenBank/DDBJ databases">
        <authorList>
            <person name="Schuster J.A."/>
            <person name="Ehrmann M.A."/>
        </authorList>
    </citation>
    <scope>NUCLEOTIDE SEQUENCE</scope>
    <source>
        <strain evidence="2">TMW 1.2098</strain>
    </source>
</reference>
<name>A0A5P0ZEZ1_9LACO</name>
<dbReference type="GO" id="GO:0003677">
    <property type="term" value="F:DNA binding"/>
    <property type="evidence" value="ECO:0007669"/>
    <property type="project" value="InterPro"/>
</dbReference>
<dbReference type="InterPro" id="IPR001387">
    <property type="entry name" value="Cro/C1-type_HTH"/>
</dbReference>
<dbReference type="Proteomes" id="UP000380386">
    <property type="component" value="Unassembled WGS sequence"/>
</dbReference>
<dbReference type="AlphaFoldDB" id="A0A5P0ZEZ1"/>
<evidence type="ECO:0000313" key="3">
    <source>
        <dbReference type="EMBL" id="MQS51616.1"/>
    </source>
</evidence>
<dbReference type="Pfam" id="PF01381">
    <property type="entry name" value="HTH_3"/>
    <property type="match status" value="1"/>
</dbReference>
<evidence type="ECO:0000313" key="2">
    <source>
        <dbReference type="EMBL" id="MQS44281.1"/>
    </source>
</evidence>
<dbReference type="PROSITE" id="PS50943">
    <property type="entry name" value="HTH_CROC1"/>
    <property type="match status" value="1"/>
</dbReference>
<dbReference type="CDD" id="cd00093">
    <property type="entry name" value="HTH_XRE"/>
    <property type="match status" value="1"/>
</dbReference>